<accession>K8XXT5</accession>
<reference evidence="1 2" key="2">
    <citation type="journal article" date="2014" name="Emerg. Microbes Infect.">
        <title>Potential impact on kidney infection: a whole-genome analysis of Leptospira santarosai serovar Shermani.</title>
        <authorList>
            <person name="Chou L.F."/>
            <person name="Chen T.W."/>
            <person name="Ko Y.C."/>
            <person name="Pan M.J."/>
            <person name="Tian Y.C."/>
            <person name="Chiu C.H."/>
            <person name="Tang P."/>
            <person name="Hung C.C."/>
            <person name="Yang C.W."/>
        </authorList>
    </citation>
    <scope>NUCLEOTIDE SEQUENCE</scope>
    <source>
        <strain evidence="1 2">LT 821</strain>
    </source>
</reference>
<dbReference type="PATRIC" id="fig|758847.3.peg.2874"/>
<name>K8XXT5_9LEPT</name>
<organism evidence="1 2">
    <name type="scientific">Leptospira santarosai serovar Shermani str. LT 821</name>
    <dbReference type="NCBI Taxonomy" id="758847"/>
    <lineage>
        <taxon>Bacteria</taxon>
        <taxon>Pseudomonadati</taxon>
        <taxon>Spirochaetota</taxon>
        <taxon>Spirochaetia</taxon>
        <taxon>Leptospirales</taxon>
        <taxon>Leptospiraceae</taxon>
        <taxon>Leptospira</taxon>
    </lineage>
</organism>
<proteinExistence type="predicted"/>
<evidence type="ECO:0000313" key="2">
    <source>
        <dbReference type="Proteomes" id="UP000035800"/>
    </source>
</evidence>
<sequence length="59" mass="6850">MHSFEAFLFYKLSQKYLGMVEIGIFNKSSSQNLAIFTLLRVFIRNLLVLGRPSPELRTN</sequence>
<gene>
    <name evidence="1" type="ORF">LSS_13729</name>
</gene>
<dbReference type="Proteomes" id="UP000035800">
    <property type="component" value="Chromosome I"/>
</dbReference>
<dbReference type="KEGG" id="lst:LSS_13729"/>
<dbReference type="EMBL" id="CP006694">
    <property type="protein sequence ID" value="EKT86149.1"/>
    <property type="molecule type" value="Genomic_DNA"/>
</dbReference>
<protein>
    <submittedName>
        <fullName evidence="1">Uncharacterized protein</fullName>
    </submittedName>
</protein>
<reference evidence="1 2" key="1">
    <citation type="journal article" date="2012" name="Gene">
        <title>Sequence of Leptospira santarosai serovar Shermani genome and prediction of virulence-associated genes.</title>
        <authorList>
            <person name="Chou L.F."/>
            <person name="Chen Y.T."/>
            <person name="Lu C.W."/>
            <person name="Ko Y.C."/>
            <person name="Tang C.Y."/>
            <person name="Pan M.J."/>
            <person name="Tian Y.C."/>
            <person name="Chiu C.H."/>
            <person name="Hung C.C."/>
            <person name="Yang C.W."/>
        </authorList>
    </citation>
    <scope>NUCLEOTIDE SEQUENCE [LARGE SCALE GENOMIC DNA]</scope>
    <source>
        <strain evidence="1">LT 821</strain>
    </source>
</reference>
<dbReference type="STRING" id="758847.LSS_13729"/>
<evidence type="ECO:0000313" key="1">
    <source>
        <dbReference type="EMBL" id="EKT86149.1"/>
    </source>
</evidence>
<dbReference type="AlphaFoldDB" id="K8XXT5"/>